<protein>
    <submittedName>
        <fullName evidence="2">Uncharacterized protein</fullName>
    </submittedName>
</protein>
<dbReference type="InterPro" id="IPR006597">
    <property type="entry name" value="Sel1-like"/>
</dbReference>
<keyword evidence="3" id="KW-1185">Reference proteome</keyword>
<dbReference type="AlphaFoldDB" id="K3X6E8"/>
<dbReference type="Proteomes" id="UP000019132">
    <property type="component" value="Unassembled WGS sequence"/>
</dbReference>
<dbReference type="PANTHER" id="PTHR11102">
    <property type="entry name" value="SEL-1-LIKE PROTEIN"/>
    <property type="match status" value="1"/>
</dbReference>
<evidence type="ECO:0000313" key="3">
    <source>
        <dbReference type="Proteomes" id="UP000019132"/>
    </source>
</evidence>
<dbReference type="EMBL" id="GL376581">
    <property type="status" value="NOT_ANNOTATED_CDS"/>
    <property type="molecule type" value="Genomic_DNA"/>
</dbReference>
<evidence type="ECO:0000256" key="1">
    <source>
        <dbReference type="ARBA" id="ARBA00038101"/>
    </source>
</evidence>
<dbReference type="Gene3D" id="1.25.40.10">
    <property type="entry name" value="Tetratricopeptide repeat domain"/>
    <property type="match status" value="2"/>
</dbReference>
<dbReference type="PANTHER" id="PTHR11102:SF147">
    <property type="entry name" value="SEL1L ADAPTOR SUBUNIT OF ERAD E3 UBIQUITIN LIGASE"/>
    <property type="match status" value="1"/>
</dbReference>
<organism evidence="2 3">
    <name type="scientific">Globisporangium ultimum (strain ATCC 200006 / CBS 805.95 / DAOM BR144)</name>
    <name type="common">Pythium ultimum</name>
    <dbReference type="NCBI Taxonomy" id="431595"/>
    <lineage>
        <taxon>Eukaryota</taxon>
        <taxon>Sar</taxon>
        <taxon>Stramenopiles</taxon>
        <taxon>Oomycota</taxon>
        <taxon>Peronosporomycetes</taxon>
        <taxon>Pythiales</taxon>
        <taxon>Pythiaceae</taxon>
        <taxon>Globisporangium</taxon>
    </lineage>
</organism>
<dbReference type="SUPFAM" id="SSF81901">
    <property type="entry name" value="HCP-like"/>
    <property type="match status" value="2"/>
</dbReference>
<dbReference type="Pfam" id="PF08238">
    <property type="entry name" value="Sel1"/>
    <property type="match status" value="6"/>
</dbReference>
<proteinExistence type="inferred from homology"/>
<comment type="similarity">
    <text evidence="1">Belongs to the sel-1 family.</text>
</comment>
<dbReference type="VEuPathDB" id="FungiDB:PYU1_G012770"/>
<sequence>MMQRVVRRSGALSRAILANAGTSAQRHMVRQSPQFSSVAVSCAQQHAQSLGVARQALVRAFSASASGDEGLRALKKAKELIESDDLESAMGYLGVAANDDIGEAQYLLGSLLLDDDEDDEHDLNDAEEGDDDDDKLILDVETKRRQNYRADDPQDIRSIRKSARKAYKEYLQANSSATPIGRMGKKSKASIVQHATVNELDRAFGTTLKQFLDPKTKVRPLKDLQEGSELEQLEKADSTKAVEWIRRAADNNHREAHVQLGNLCLSQEPPLAFAASEWYSRAASARDPNPHPDALYNLGLMLYDGVEDAEPPFPASKSASIPYFVKAAEVGDASAQFFMGHLLHHGDEELGISANMDSALMLINKAAEKGHGGAHFYLAQLYRSGDPAANVAADQPKFLEHLDAAIELEDEDALFCMADIYFHGSDEFPEDLEQARRFYLAAADAGSADAFCCLGTIYYQGLGVKKDYERAFYYYQEAADRHSMEAWKNLAEMYSFGRGVPRNEATAESILKMLRKVQEEQQEE</sequence>
<dbReference type="SMART" id="SM00671">
    <property type="entry name" value="SEL1"/>
    <property type="match status" value="8"/>
</dbReference>
<dbReference type="EnsemblProtists" id="PYU1_T012797">
    <property type="protein sequence ID" value="PYU1_T012797"/>
    <property type="gene ID" value="PYU1_G012770"/>
</dbReference>
<reference evidence="3" key="2">
    <citation type="submission" date="2010-04" db="EMBL/GenBank/DDBJ databases">
        <authorList>
            <person name="Buell R."/>
            <person name="Hamilton J."/>
            <person name="Hostetler J."/>
        </authorList>
    </citation>
    <scope>NUCLEOTIDE SEQUENCE [LARGE SCALE GENOMIC DNA]</scope>
    <source>
        <strain evidence="3">DAOM:BR144</strain>
    </source>
</reference>
<dbReference type="eggNOG" id="KOG1550">
    <property type="taxonomic scope" value="Eukaryota"/>
</dbReference>
<evidence type="ECO:0000313" key="2">
    <source>
        <dbReference type="EnsemblProtists" id="PYU1_T012797"/>
    </source>
</evidence>
<accession>K3X6E8</accession>
<reference evidence="3" key="1">
    <citation type="journal article" date="2010" name="Genome Biol.">
        <title>Genome sequence of the necrotrophic plant pathogen Pythium ultimum reveals original pathogenicity mechanisms and effector repertoire.</title>
        <authorList>
            <person name="Levesque C.A."/>
            <person name="Brouwer H."/>
            <person name="Cano L."/>
            <person name="Hamilton J.P."/>
            <person name="Holt C."/>
            <person name="Huitema E."/>
            <person name="Raffaele S."/>
            <person name="Robideau G.P."/>
            <person name="Thines M."/>
            <person name="Win J."/>
            <person name="Zerillo M.M."/>
            <person name="Beakes G.W."/>
            <person name="Boore J.L."/>
            <person name="Busam D."/>
            <person name="Dumas B."/>
            <person name="Ferriera S."/>
            <person name="Fuerstenberg S.I."/>
            <person name="Gachon C.M."/>
            <person name="Gaulin E."/>
            <person name="Govers F."/>
            <person name="Grenville-Briggs L."/>
            <person name="Horner N."/>
            <person name="Hostetler J."/>
            <person name="Jiang R.H."/>
            <person name="Johnson J."/>
            <person name="Krajaejun T."/>
            <person name="Lin H."/>
            <person name="Meijer H.J."/>
            <person name="Moore B."/>
            <person name="Morris P."/>
            <person name="Phuntmart V."/>
            <person name="Puiu D."/>
            <person name="Shetty J."/>
            <person name="Stajich J.E."/>
            <person name="Tripathy S."/>
            <person name="Wawra S."/>
            <person name="van West P."/>
            <person name="Whitty B.R."/>
            <person name="Coutinho P.M."/>
            <person name="Henrissat B."/>
            <person name="Martin F."/>
            <person name="Thomas P.D."/>
            <person name="Tyler B.M."/>
            <person name="De Vries R.P."/>
            <person name="Kamoun S."/>
            <person name="Yandell M."/>
            <person name="Tisserat N."/>
            <person name="Buell C.R."/>
        </authorList>
    </citation>
    <scope>NUCLEOTIDE SEQUENCE</scope>
    <source>
        <strain evidence="3">DAOM:BR144</strain>
    </source>
</reference>
<dbReference type="HOGENOM" id="CLU_606196_0_0_1"/>
<dbReference type="InParanoid" id="K3X6E8"/>
<dbReference type="InterPro" id="IPR011990">
    <property type="entry name" value="TPR-like_helical_dom_sf"/>
</dbReference>
<dbReference type="STRING" id="431595.K3X6E8"/>
<reference evidence="2" key="3">
    <citation type="submission" date="2015-02" db="UniProtKB">
        <authorList>
            <consortium name="EnsemblProtists"/>
        </authorList>
    </citation>
    <scope>IDENTIFICATION</scope>
    <source>
        <strain evidence="2">DAOM BR144</strain>
    </source>
</reference>
<name>K3X6E8_GLOUD</name>
<dbReference type="InterPro" id="IPR050767">
    <property type="entry name" value="Sel1_AlgK"/>
</dbReference>
<dbReference type="OMA" id="AQNCISN"/>